<sequence>MIKKPLATMPTLNSRRIRLVLTLGLLLLCLIKTIHLKLTSPLNQAYLEYQALQLQQLSNFNPKNNLIELFDYLNTWHLNNTLKDHQHSNPKYQVDKVSTIGDSHGVYFHWDDWVDLSLGNKKLDKVRQRNSKGQDHSDDDEDEDQLEVDDNECDASLLHYANVNAHRLESLETKHIRGRCQLYCSFPIPQRIIATTDNLFIEIPVIGKKRLGIQVSTTNNDKKFTTTTKLVSTMENLQNNFRQHYHNHNQQNLHTSEEPQLLIRNITRLQPKIDNLSVKDFVFNIDSEIEKLQIANLTTENGLNQTDLSRLNFYQQANALVDKTDRHFKYAWVFTDIIQGYTHHIAYPFFNRYISDRERQSVLHHMIRVWFQLMETYGYTSWINYGNLLGWKFNGLNMPWDTDIDVQMPIVELDRLAMNLNQTLIIENPRFGNARYWLEISPSYIRQGNGKNHIDARFIDIHSGLYIDITGLSTEEMIPEPATTTATTTKGEVNQSNEDENDVAASSSSIAVHCKNWNWHKLNELLPLKQAFFEGSSVYIPNNVSTILLNKYGDDALSDYKFHNHIYYPDISMWINNDICQLERNTGVIGGINLGVNIKNWNPTTNTNNNNNEGEEKSPIESSCDLKYIKDEYNIIKESVMRHQYLENLNLEDKQHQHEQQQRQKEEMISRLNNLPIFRKDPWDYYYDINHNLVTNDRWYVKIEEVAV</sequence>
<evidence type="ECO:0000313" key="3">
    <source>
        <dbReference type="EMBL" id="EEQ42311.1"/>
    </source>
</evidence>
<reference evidence="3 4" key="1">
    <citation type="journal article" date="2009" name="Nature">
        <title>Evolution of pathogenicity and sexual reproduction in eight Candida genomes.</title>
        <authorList>
            <person name="Butler G."/>
            <person name="Rasmussen M.D."/>
            <person name="Lin M.F."/>
            <person name="Santos M.A."/>
            <person name="Sakthikumar S."/>
            <person name="Munro C.A."/>
            <person name="Rheinbay E."/>
            <person name="Grabherr M."/>
            <person name="Forche A."/>
            <person name="Reedy J.L."/>
            <person name="Agrafioti I."/>
            <person name="Arnaud M.B."/>
            <person name="Bates S."/>
            <person name="Brown A.J."/>
            <person name="Brunke S."/>
            <person name="Costanzo M.C."/>
            <person name="Fitzpatrick D.A."/>
            <person name="de Groot P.W."/>
            <person name="Harris D."/>
            <person name="Hoyer L.L."/>
            <person name="Hube B."/>
            <person name="Klis F.M."/>
            <person name="Kodira C."/>
            <person name="Lennard N."/>
            <person name="Logue M.E."/>
            <person name="Martin R."/>
            <person name="Neiman A.M."/>
            <person name="Nikolaou E."/>
            <person name="Quail M.A."/>
            <person name="Quinn J."/>
            <person name="Santos M.C."/>
            <person name="Schmitzberger F.F."/>
            <person name="Sherlock G."/>
            <person name="Shah P."/>
            <person name="Silverstein K.A."/>
            <person name="Skrzypek M.S."/>
            <person name="Soll D."/>
            <person name="Staggs R."/>
            <person name="Stansfield I."/>
            <person name="Stumpf M.P."/>
            <person name="Sudbery P.E."/>
            <person name="Srikantha T."/>
            <person name="Zeng Q."/>
            <person name="Berman J."/>
            <person name="Berriman M."/>
            <person name="Heitman J."/>
            <person name="Gow N.A."/>
            <person name="Lorenz M.C."/>
            <person name="Birren B.W."/>
            <person name="Kellis M."/>
            <person name="Cuomo C.A."/>
        </authorList>
    </citation>
    <scope>NUCLEOTIDE SEQUENCE [LARGE SCALE GENOMIC DNA]</scope>
    <source>
        <strain evidence="3 4">WO-1</strain>
    </source>
</reference>
<protein>
    <recommendedName>
        <fullName evidence="2">LicD/FKTN/FKRP nucleotidyltransferase domain-containing protein</fullName>
    </recommendedName>
</protein>
<dbReference type="InterPro" id="IPR007074">
    <property type="entry name" value="LicD/FKTN/FKRP_NTP_transf"/>
</dbReference>
<dbReference type="OrthoDB" id="444255at2759"/>
<evidence type="ECO:0000259" key="2">
    <source>
        <dbReference type="Pfam" id="PF04991"/>
    </source>
</evidence>
<dbReference type="PaxDb" id="5476-C4YDC5"/>
<organism evidence="3 4">
    <name type="scientific">Candida albicans (strain WO-1)</name>
    <name type="common">Yeast</name>
    <dbReference type="NCBI Taxonomy" id="294748"/>
    <lineage>
        <taxon>Eukaryota</taxon>
        <taxon>Fungi</taxon>
        <taxon>Dikarya</taxon>
        <taxon>Ascomycota</taxon>
        <taxon>Saccharomycotina</taxon>
        <taxon>Pichiomycetes</taxon>
        <taxon>Debaryomycetaceae</taxon>
        <taxon>Candida/Lodderomyces clade</taxon>
        <taxon>Candida</taxon>
    </lineage>
</organism>
<proteinExistence type="predicted"/>
<dbReference type="OMA" id="GVNMPWD"/>
<dbReference type="PANTHER" id="PTHR43404:SF1">
    <property type="entry name" value="MNN4P"/>
    <property type="match status" value="1"/>
</dbReference>
<name>C4YDC5_CANAW</name>
<dbReference type="Pfam" id="PF04991">
    <property type="entry name" value="LicD"/>
    <property type="match status" value="2"/>
</dbReference>
<dbReference type="PANTHER" id="PTHR43404">
    <property type="entry name" value="LIPOPOLYSACCHARIDE CHOLINEPHOSPHOTRANSFERASE LICD"/>
    <property type="match status" value="1"/>
</dbReference>
<feature type="compositionally biased region" description="Acidic residues" evidence="1">
    <location>
        <begin position="137"/>
        <end position="148"/>
    </location>
</feature>
<gene>
    <name evidence="3" type="ORF">CAWG_00516</name>
</gene>
<dbReference type="EMBL" id="CH672346">
    <property type="protein sequence ID" value="EEQ42311.1"/>
    <property type="molecule type" value="Genomic_DNA"/>
</dbReference>
<feature type="compositionally biased region" description="Basic and acidic residues" evidence="1">
    <location>
        <begin position="125"/>
        <end position="136"/>
    </location>
</feature>
<dbReference type="VEuPathDB" id="FungiDB:CAWG_00516"/>
<dbReference type="HOGENOM" id="CLU_451986_0_0_1"/>
<dbReference type="AlphaFoldDB" id="C4YDC5"/>
<dbReference type="Proteomes" id="UP000001429">
    <property type="component" value="Chromosome 1"/>
</dbReference>
<feature type="domain" description="LicD/FKTN/FKRP nucleotidyltransferase" evidence="2">
    <location>
        <begin position="495"/>
        <end position="553"/>
    </location>
</feature>
<dbReference type="InterPro" id="IPR052942">
    <property type="entry name" value="LPS_cholinephosphotransferase"/>
</dbReference>
<evidence type="ECO:0000313" key="4">
    <source>
        <dbReference type="Proteomes" id="UP000001429"/>
    </source>
</evidence>
<keyword evidence="4" id="KW-1185">Reference proteome</keyword>
<dbReference type="GO" id="GO:0009100">
    <property type="term" value="P:glycoprotein metabolic process"/>
    <property type="evidence" value="ECO:0007669"/>
    <property type="project" value="UniProtKB-ARBA"/>
</dbReference>
<evidence type="ECO:0000256" key="1">
    <source>
        <dbReference type="SAM" id="MobiDB-lite"/>
    </source>
</evidence>
<accession>C4YDC5</accession>
<feature type="region of interest" description="Disordered" evidence="1">
    <location>
        <begin position="125"/>
        <end position="148"/>
    </location>
</feature>
<feature type="domain" description="LicD/FKTN/FKRP nucleotidyltransferase" evidence="2">
    <location>
        <begin position="376"/>
        <end position="485"/>
    </location>
</feature>